<evidence type="ECO:0000259" key="16">
    <source>
        <dbReference type="PROSITE" id="PS00907"/>
    </source>
</evidence>
<evidence type="ECO:0000256" key="7">
    <source>
        <dbReference type="ARBA" id="ARBA00014308"/>
    </source>
</evidence>
<keyword evidence="8 12" id="KW-0963">Cytoplasm</keyword>
<dbReference type="Proteomes" id="UP000247792">
    <property type="component" value="Unassembled WGS sequence"/>
</dbReference>
<feature type="domain" description="Uroporphyrinogen decarboxylase (URO-D)" evidence="16">
    <location>
        <begin position="160"/>
        <end position="176"/>
    </location>
</feature>
<comment type="subunit">
    <text evidence="5 12">Homodimer.</text>
</comment>
<gene>
    <name evidence="12" type="primary">hemE</name>
    <name evidence="17" type="ORF">DFR42_10277</name>
</gene>
<evidence type="ECO:0000313" key="17">
    <source>
        <dbReference type="EMBL" id="PXX44865.1"/>
    </source>
</evidence>
<dbReference type="UniPathway" id="UPA00251">
    <property type="reaction ID" value="UER00321"/>
</dbReference>
<evidence type="ECO:0000256" key="8">
    <source>
        <dbReference type="ARBA" id="ARBA00022490"/>
    </source>
</evidence>
<organism evidence="17 18">
    <name type="scientific">Undibacterium pigrum</name>
    <dbReference type="NCBI Taxonomy" id="401470"/>
    <lineage>
        <taxon>Bacteria</taxon>
        <taxon>Pseudomonadati</taxon>
        <taxon>Pseudomonadota</taxon>
        <taxon>Betaproteobacteria</taxon>
        <taxon>Burkholderiales</taxon>
        <taxon>Oxalobacteraceae</taxon>
        <taxon>Undibacterium</taxon>
    </lineage>
</organism>
<evidence type="ECO:0000256" key="9">
    <source>
        <dbReference type="ARBA" id="ARBA00022793"/>
    </source>
</evidence>
<dbReference type="GO" id="GO:0004853">
    <property type="term" value="F:uroporphyrinogen decarboxylase activity"/>
    <property type="evidence" value="ECO:0007669"/>
    <property type="project" value="UniProtKB-UniRule"/>
</dbReference>
<evidence type="ECO:0000256" key="3">
    <source>
        <dbReference type="ARBA" id="ARBA00004804"/>
    </source>
</evidence>
<dbReference type="InterPro" id="IPR006361">
    <property type="entry name" value="Uroporphyrinogen_deCO2ase_HemE"/>
</dbReference>
<evidence type="ECO:0000256" key="12">
    <source>
        <dbReference type="HAMAP-Rule" id="MF_00218"/>
    </source>
</evidence>
<evidence type="ECO:0000256" key="14">
    <source>
        <dbReference type="RuleBase" id="RU004169"/>
    </source>
</evidence>
<dbReference type="InterPro" id="IPR038071">
    <property type="entry name" value="UROD/MetE-like_sf"/>
</dbReference>
<dbReference type="InterPro" id="IPR000257">
    <property type="entry name" value="Uroporphyrinogen_deCOase"/>
</dbReference>
<dbReference type="Pfam" id="PF01208">
    <property type="entry name" value="URO-D"/>
    <property type="match status" value="1"/>
</dbReference>
<comment type="pathway">
    <text evidence="3 12 13">Porphyrin-containing compound metabolism; protoporphyrin-IX biosynthesis; coproporphyrinogen-III from 5-aminolevulinate: step 4/4.</text>
</comment>
<comment type="function">
    <text evidence="1 12">Catalyzes the decarboxylation of four acetate groups of uroporphyrinogen-III to yield coproporphyrinogen-III.</text>
</comment>
<dbReference type="AlphaFoldDB" id="A0A318JVX5"/>
<dbReference type="PROSITE" id="PS00906">
    <property type="entry name" value="UROD_1"/>
    <property type="match status" value="1"/>
</dbReference>
<evidence type="ECO:0000256" key="11">
    <source>
        <dbReference type="ARBA" id="ARBA00023244"/>
    </source>
</evidence>
<feature type="binding site" evidence="12">
    <location>
        <begin position="46"/>
        <end position="50"/>
    </location>
    <ligand>
        <name>substrate</name>
    </ligand>
</feature>
<dbReference type="PANTHER" id="PTHR21091">
    <property type="entry name" value="METHYLTETRAHYDROFOLATE:HOMOCYSTEINE METHYLTRANSFERASE RELATED"/>
    <property type="match status" value="1"/>
</dbReference>
<comment type="subcellular location">
    <subcellularLocation>
        <location evidence="2 12">Cytoplasm</location>
    </subcellularLocation>
</comment>
<evidence type="ECO:0000256" key="1">
    <source>
        <dbReference type="ARBA" id="ARBA00002448"/>
    </source>
</evidence>
<feature type="binding site" evidence="12">
    <location>
        <position position="227"/>
    </location>
    <ligand>
        <name>substrate</name>
    </ligand>
</feature>
<evidence type="ECO:0000256" key="6">
    <source>
        <dbReference type="ARBA" id="ARBA00012288"/>
    </source>
</evidence>
<feature type="domain" description="Uroporphyrinogen decarboxylase (URO-D)" evidence="15">
    <location>
        <begin position="41"/>
        <end position="50"/>
    </location>
</feature>
<comment type="caution">
    <text evidence="12">Lacks conserved residue(s) required for the propagation of feature annotation.</text>
</comment>
<comment type="caution">
    <text evidence="17">The sequence shown here is derived from an EMBL/GenBank/DDBJ whole genome shotgun (WGS) entry which is preliminary data.</text>
</comment>
<feature type="binding site" evidence="12">
    <location>
        <position position="96"/>
    </location>
    <ligand>
        <name>substrate</name>
    </ligand>
</feature>
<feature type="site" description="Transition state stabilizer" evidence="12">
    <location>
        <position position="96"/>
    </location>
</feature>
<evidence type="ECO:0000313" key="18">
    <source>
        <dbReference type="Proteomes" id="UP000247792"/>
    </source>
</evidence>
<proteinExistence type="inferred from homology"/>
<keyword evidence="11 12" id="KW-0627">Porphyrin biosynthesis</keyword>
<feature type="binding site" evidence="12">
    <location>
        <position position="348"/>
    </location>
    <ligand>
        <name>substrate</name>
    </ligand>
</feature>
<reference evidence="17 18" key="1">
    <citation type="submission" date="2018-05" db="EMBL/GenBank/DDBJ databases">
        <title>Genomic Encyclopedia of Type Strains, Phase IV (KMG-IV): sequencing the most valuable type-strain genomes for metagenomic binning, comparative biology and taxonomic classification.</title>
        <authorList>
            <person name="Goeker M."/>
        </authorList>
    </citation>
    <scope>NUCLEOTIDE SEQUENCE [LARGE SCALE GENOMIC DNA]</scope>
    <source>
        <strain evidence="17 18">DSM 19792</strain>
    </source>
</reference>
<keyword evidence="9 12" id="KW-0210">Decarboxylase</keyword>
<evidence type="ECO:0000256" key="10">
    <source>
        <dbReference type="ARBA" id="ARBA00023239"/>
    </source>
</evidence>
<comment type="similarity">
    <text evidence="4 12 14">Belongs to the uroporphyrinogen decarboxylase family.</text>
</comment>
<dbReference type="Gene3D" id="3.20.20.210">
    <property type="match status" value="1"/>
</dbReference>
<dbReference type="CDD" id="cd00717">
    <property type="entry name" value="URO-D"/>
    <property type="match status" value="1"/>
</dbReference>
<dbReference type="GO" id="GO:0005829">
    <property type="term" value="C:cytosol"/>
    <property type="evidence" value="ECO:0007669"/>
    <property type="project" value="TreeGrafter"/>
</dbReference>
<dbReference type="HAMAP" id="MF_00218">
    <property type="entry name" value="URO_D"/>
    <property type="match status" value="1"/>
</dbReference>
<evidence type="ECO:0000259" key="15">
    <source>
        <dbReference type="PROSITE" id="PS00906"/>
    </source>
</evidence>
<evidence type="ECO:0000256" key="4">
    <source>
        <dbReference type="ARBA" id="ARBA00009935"/>
    </source>
</evidence>
<feature type="binding site" evidence="12">
    <location>
        <position position="172"/>
    </location>
    <ligand>
        <name>substrate</name>
    </ligand>
</feature>
<sequence>MSVDKQMRAASPKALMSMNFAPLKNDTFLRALLRQETDYTPLWLMRQAGRYLPEYRATRKGAGSFLSLAKNPGFATEVTLQPIDRYGLDAAILFSDILTVPDAMGLGLYFEEGEGPKFERPLKDEKDVMALKVPEAGSLQYVFDAVTQIRTALDGRVPLIGFSGSPWTLACYMVEGQGSRDFHTVKSMMYKRPDLMHHILRTNADAVATYLNAQIDAGAQAVMIFDSWGGALADGAYQEFSLSYMRDIVSQLQKEKDGKRIPAIVFTKGGGLWLEQLADIGADALGLDWTMNLGQARAKVGDKVALQGNLDPAVLFAEPEQIRKQVIAALDSYGKPAAGHGHVFNLGHGISQFTPLESVSVLVETVHEYSRKQRQSV</sequence>
<dbReference type="SUPFAM" id="SSF51726">
    <property type="entry name" value="UROD/MetE-like"/>
    <property type="match status" value="1"/>
</dbReference>
<dbReference type="EC" id="4.1.1.37" evidence="6 12"/>
<comment type="catalytic activity">
    <reaction evidence="12 13">
        <text>uroporphyrinogen III + 4 H(+) = coproporphyrinogen III + 4 CO2</text>
        <dbReference type="Rhea" id="RHEA:19865"/>
        <dbReference type="ChEBI" id="CHEBI:15378"/>
        <dbReference type="ChEBI" id="CHEBI:16526"/>
        <dbReference type="ChEBI" id="CHEBI:57308"/>
        <dbReference type="ChEBI" id="CHEBI:57309"/>
        <dbReference type="EC" id="4.1.1.37"/>
    </reaction>
</comment>
<dbReference type="NCBIfam" id="TIGR01464">
    <property type="entry name" value="hemE"/>
    <property type="match status" value="1"/>
</dbReference>
<evidence type="ECO:0000256" key="13">
    <source>
        <dbReference type="RuleBase" id="RU000554"/>
    </source>
</evidence>
<keyword evidence="18" id="KW-1185">Reference proteome</keyword>
<accession>A0A318JVX5</accession>
<dbReference type="FunFam" id="3.20.20.210:FF:000001">
    <property type="entry name" value="Uroporphyrinogen decarboxylase"/>
    <property type="match status" value="1"/>
</dbReference>
<evidence type="ECO:0000256" key="2">
    <source>
        <dbReference type="ARBA" id="ARBA00004496"/>
    </source>
</evidence>
<dbReference type="EMBL" id="QJKB01000002">
    <property type="protein sequence ID" value="PXX44865.1"/>
    <property type="molecule type" value="Genomic_DNA"/>
</dbReference>
<name>A0A318JVX5_9BURK</name>
<dbReference type="GO" id="GO:0019353">
    <property type="term" value="P:protoporphyrinogen IX biosynthetic process from glutamate"/>
    <property type="evidence" value="ECO:0007669"/>
    <property type="project" value="TreeGrafter"/>
</dbReference>
<protein>
    <recommendedName>
        <fullName evidence="7 12">Uroporphyrinogen decarboxylase</fullName>
        <shortName evidence="12">UPD</shortName>
        <shortName evidence="12">URO-D</shortName>
        <ecNumber evidence="6 12">4.1.1.37</ecNumber>
    </recommendedName>
</protein>
<dbReference type="PANTHER" id="PTHR21091:SF169">
    <property type="entry name" value="UROPORPHYRINOGEN DECARBOXYLASE"/>
    <property type="match status" value="1"/>
</dbReference>
<keyword evidence="10 12" id="KW-0456">Lyase</keyword>
<evidence type="ECO:0000256" key="5">
    <source>
        <dbReference type="ARBA" id="ARBA00011738"/>
    </source>
</evidence>
<dbReference type="PROSITE" id="PS00907">
    <property type="entry name" value="UROD_2"/>
    <property type="match status" value="1"/>
</dbReference>